<dbReference type="RefSeq" id="WP_005945037.1">
    <property type="nucleotide sequence ID" value="NZ_KB890319.1"/>
</dbReference>
<dbReference type="PANTHER" id="PTHR42924">
    <property type="entry name" value="EXONUCLEASE"/>
    <property type="match status" value="1"/>
</dbReference>
<dbReference type="Pfam" id="PF02811">
    <property type="entry name" value="PHP"/>
    <property type="match status" value="1"/>
</dbReference>
<dbReference type="SMART" id="SM00481">
    <property type="entry name" value="POLIIIAc"/>
    <property type="match status" value="1"/>
</dbReference>
<feature type="domain" description="Polymerase/histidinol phosphatase N-terminal" evidence="1">
    <location>
        <begin position="55"/>
        <end position="133"/>
    </location>
</feature>
<proteinExistence type="predicted"/>
<reference evidence="2 3" key="1">
    <citation type="submission" date="2013-04" db="EMBL/GenBank/DDBJ databases">
        <title>The Genome Sequence of Bacteroides massiliensis DSM 17679.</title>
        <authorList>
            <consortium name="The Broad Institute Genomics Platform"/>
            <person name="Earl A."/>
            <person name="Ward D."/>
            <person name="Feldgarden M."/>
            <person name="Gevers D."/>
            <person name="Martens E."/>
            <person name="Fenner L."/>
            <person name="Roux V."/>
            <person name="Mallet M.N."/>
            <person name="Raoult D."/>
            <person name="Walker B."/>
            <person name="Young S."/>
            <person name="Zeng Q."/>
            <person name="Gargeya S."/>
            <person name="Fitzgerald M."/>
            <person name="Haas B."/>
            <person name="Abouelleil A."/>
            <person name="Allen A.W."/>
            <person name="Alvarado L."/>
            <person name="Arachchi H.M."/>
            <person name="Berlin A.M."/>
            <person name="Chapman S.B."/>
            <person name="Gainer-Dewar J."/>
            <person name="Goldberg J."/>
            <person name="Griggs A."/>
            <person name="Gujja S."/>
            <person name="Hansen M."/>
            <person name="Howarth C."/>
            <person name="Imamovic A."/>
            <person name="Ireland A."/>
            <person name="Larimer J."/>
            <person name="McCowan C."/>
            <person name="Murphy C."/>
            <person name="Pearson M."/>
            <person name="Poon T.W."/>
            <person name="Priest M."/>
            <person name="Roberts A."/>
            <person name="Saif S."/>
            <person name="Shea T."/>
            <person name="Sisk P."/>
            <person name="Sykes S."/>
            <person name="Wortman J."/>
            <person name="Nusbaum C."/>
            <person name="Birren B."/>
        </authorList>
    </citation>
    <scope>NUCLEOTIDE SEQUENCE [LARGE SCALE GENOMIC DNA]</scope>
    <source>
        <strain evidence="3">B84634 / Timone 84634 / DSM 17679 / JCM 13223</strain>
    </source>
</reference>
<gene>
    <name evidence="2" type="ORF">HMPREF1534_03756</name>
</gene>
<dbReference type="OrthoDB" id="9804333at2"/>
<name>U6R7W1_9BACT</name>
<dbReference type="InterPro" id="IPR004013">
    <property type="entry name" value="PHP_dom"/>
</dbReference>
<organism evidence="2 3">
    <name type="scientific">Phocaeicola massiliensis B84634 = Timone 84634 = DSM 17679 = JCM 13223</name>
    <dbReference type="NCBI Taxonomy" id="1121098"/>
    <lineage>
        <taxon>Bacteria</taxon>
        <taxon>Pseudomonadati</taxon>
        <taxon>Bacteroidota</taxon>
        <taxon>Bacteroidia</taxon>
        <taxon>Bacteroidales</taxon>
        <taxon>Bacteroidaceae</taxon>
        <taxon>Phocaeicola</taxon>
    </lineage>
</organism>
<dbReference type="GO" id="GO:0035312">
    <property type="term" value="F:5'-3' DNA exonuclease activity"/>
    <property type="evidence" value="ECO:0007669"/>
    <property type="project" value="TreeGrafter"/>
</dbReference>
<accession>U6R7W1</accession>
<evidence type="ECO:0000259" key="1">
    <source>
        <dbReference type="SMART" id="SM00481"/>
    </source>
</evidence>
<dbReference type="InterPro" id="IPR052018">
    <property type="entry name" value="PHP_domain"/>
</dbReference>
<dbReference type="AlphaFoldDB" id="U6R7W1"/>
<dbReference type="InterPro" id="IPR003141">
    <property type="entry name" value="Pol/His_phosphatase_N"/>
</dbReference>
<protein>
    <recommendedName>
        <fullName evidence="1">Polymerase/histidinol phosphatase N-terminal domain-containing protein</fullName>
    </recommendedName>
</protein>
<dbReference type="Gene3D" id="3.20.20.140">
    <property type="entry name" value="Metal-dependent hydrolases"/>
    <property type="match status" value="1"/>
</dbReference>
<dbReference type="PATRIC" id="fig|1121098.3.peg.3837"/>
<dbReference type="EMBL" id="AQHY01000040">
    <property type="protein sequence ID" value="EOA52330.1"/>
    <property type="molecule type" value="Genomic_DNA"/>
</dbReference>
<dbReference type="GeneID" id="60060366"/>
<dbReference type="STRING" id="1121098.HMPREF1534_03756"/>
<dbReference type="eggNOG" id="COG0613">
    <property type="taxonomic scope" value="Bacteria"/>
</dbReference>
<dbReference type="GO" id="GO:0004534">
    <property type="term" value="F:5'-3' RNA exonuclease activity"/>
    <property type="evidence" value="ECO:0007669"/>
    <property type="project" value="TreeGrafter"/>
</dbReference>
<keyword evidence="3" id="KW-1185">Reference proteome</keyword>
<dbReference type="InterPro" id="IPR016195">
    <property type="entry name" value="Pol/histidinol_Pase-like"/>
</dbReference>
<comment type="caution">
    <text evidence="2">The sequence shown here is derived from an EMBL/GenBank/DDBJ whole genome shotgun (WGS) entry which is preliminary data.</text>
</comment>
<dbReference type="InterPro" id="IPR032165">
    <property type="entry name" value="DUF5001"/>
</dbReference>
<evidence type="ECO:0000313" key="2">
    <source>
        <dbReference type="EMBL" id="EOA52330.1"/>
    </source>
</evidence>
<sequence length="373" mass="43352">MKTRNVWILAALLCGQIGVQAQEALPKEVKVGKERIKARHEICLPQIDDYQLLKCDFHIHTIFSDGIVWPSLRVQEAWEEGLDAIAITDHIEGQPARRGLQTGNHNYSFDAAREEAFRRNIILIKGGEITRSMPPGHLNALFVEDLNVLDQKDYMKAIEEAHNQGAFIQWNHPGWGVNEIKWHDVHEELYKKGWLNGIEVFNEFEWYPVALDWVNEKNLTLLGNTDVHDVIERLYDFQTTTHRPMTLVLAKERTEEGIKDALFNRRTMVYFYDNLMGKKEYLDKFFWGAVQVSPVYYSSEKRNYLEIKNSSDVPFRLKKVDKARKGYPERIEIPARHSVTVVLSKDDNNTGKVQYEVENLIVSPREKLQVALF</sequence>
<dbReference type="PANTHER" id="PTHR42924:SF3">
    <property type="entry name" value="POLYMERASE_HISTIDINOL PHOSPHATASE N-TERMINAL DOMAIN-CONTAINING PROTEIN"/>
    <property type="match status" value="1"/>
</dbReference>
<dbReference type="HOGENOM" id="CLU_061569_0_0_10"/>
<dbReference type="Proteomes" id="UP000017831">
    <property type="component" value="Unassembled WGS sequence"/>
</dbReference>
<dbReference type="SUPFAM" id="SSF89550">
    <property type="entry name" value="PHP domain-like"/>
    <property type="match status" value="1"/>
</dbReference>
<dbReference type="Pfam" id="PF16392">
    <property type="entry name" value="DUF5001"/>
    <property type="match status" value="1"/>
</dbReference>
<evidence type="ECO:0000313" key="3">
    <source>
        <dbReference type="Proteomes" id="UP000017831"/>
    </source>
</evidence>